<protein>
    <recommendedName>
        <fullName evidence="7">Transcription factor domain-containing protein</fullName>
    </recommendedName>
</protein>
<feature type="region of interest" description="Disordered" evidence="4">
    <location>
        <begin position="25"/>
        <end position="47"/>
    </location>
</feature>
<dbReference type="RefSeq" id="XP_035348029.1">
    <property type="nucleotide sequence ID" value="XM_035492136.1"/>
</dbReference>
<evidence type="ECO:0000256" key="1">
    <source>
        <dbReference type="ARBA" id="ARBA00023015"/>
    </source>
</evidence>
<feature type="region of interest" description="Disordered" evidence="4">
    <location>
        <begin position="1"/>
        <end position="20"/>
    </location>
</feature>
<gene>
    <name evidence="5" type="ORF">TRUGW13939_09011</name>
</gene>
<dbReference type="EMBL" id="CP055902">
    <property type="protein sequence ID" value="QKX61855.1"/>
    <property type="molecule type" value="Genomic_DNA"/>
</dbReference>
<dbReference type="CDD" id="cd12148">
    <property type="entry name" value="fungal_TF_MHR"/>
    <property type="match status" value="1"/>
</dbReference>
<dbReference type="PANTHER" id="PTHR47424">
    <property type="entry name" value="REGULATORY PROTEIN GAL4"/>
    <property type="match status" value="1"/>
</dbReference>
<dbReference type="PANTHER" id="PTHR47424:SF6">
    <property type="entry name" value="PROLINE UTILIZATION TRANS-ACTIVATOR"/>
    <property type="match status" value="1"/>
</dbReference>
<feature type="compositionally biased region" description="Basic and acidic residues" evidence="4">
    <location>
        <begin position="25"/>
        <end position="45"/>
    </location>
</feature>
<evidence type="ECO:0000313" key="6">
    <source>
        <dbReference type="Proteomes" id="UP000509510"/>
    </source>
</evidence>
<dbReference type="InterPro" id="IPR051127">
    <property type="entry name" value="Fungal_SecMet_Regulators"/>
</dbReference>
<dbReference type="KEGG" id="trg:TRUGW13939_09011"/>
<keyword evidence="6" id="KW-1185">Reference proteome</keyword>
<keyword evidence="3" id="KW-0539">Nucleus</keyword>
<sequence length="620" mass="69532">MHRQRKTKDRPATAERTVTAHLRDLEHRARHPARLEGREREESHYETPIIDDESFVVHSNLESSDVTQNLNKKGHHLPTWDFSQQLQKILGADLNGHSPHSDSYKVPLGDETFLDSLESAFPPKQYIIHLAHVVDFHVNTNYCLFNITVFIDQLNKVAPDTISGAFKVKLSLIVALGRLFLEKGATVSGPPGITDFLRGVRDFKPHTMTDEDPSIAVECLCLLATYAQAADMHRMAYLYIGQASRIARAWKLDCGDGDIMTIGIKHTQKLWLTVCTLDQRLSATIGVSPDTGSTEQPFVSSYFNDASNIEIPLNLEIANILTRVVKVLSQHQIEDALTSSFVGKISTELTYLQSLVEHMKNIQPLCSTPSLLTTSRQVATLHLQFYHCIMVATRPVLLCLLKRGLQEPVSIIEESVSFETLFKIMQTCINAANCTLSIISALYEQNLLETFMFLDMEMTFQASLCLILGNKIFPKATESYYIPLAEKVLQYMCHTGSIPAGLLQKELSFLHGLIADHNILSFHQLFGRNSSFWVDNNFLDKRLSMIQVGLDLTNAILGVIEIPSLNGFSAENAPESSLQATRTELNNNSISHEYQMDGIDPVDTSFSFDMADLQWLDCVQ</sequence>
<dbReference type="AlphaFoldDB" id="A0A7H8R8B3"/>
<evidence type="ECO:0000313" key="5">
    <source>
        <dbReference type="EMBL" id="QKX61855.1"/>
    </source>
</evidence>
<organism evidence="5 6">
    <name type="scientific">Talaromyces rugulosus</name>
    <name type="common">Penicillium rugulosum</name>
    <dbReference type="NCBI Taxonomy" id="121627"/>
    <lineage>
        <taxon>Eukaryota</taxon>
        <taxon>Fungi</taxon>
        <taxon>Dikarya</taxon>
        <taxon>Ascomycota</taxon>
        <taxon>Pezizomycotina</taxon>
        <taxon>Eurotiomycetes</taxon>
        <taxon>Eurotiomycetidae</taxon>
        <taxon>Eurotiales</taxon>
        <taxon>Trichocomaceae</taxon>
        <taxon>Talaromyces</taxon>
        <taxon>Talaromyces sect. Islandici</taxon>
    </lineage>
</organism>
<accession>A0A7H8R8B3</accession>
<dbReference type="GeneID" id="55996495"/>
<reference evidence="6" key="1">
    <citation type="submission" date="2020-06" db="EMBL/GenBank/DDBJ databases">
        <title>A chromosome-scale genome assembly of Talaromyces rugulosus W13939.</title>
        <authorList>
            <person name="Wang B."/>
            <person name="Guo L."/>
            <person name="Ye K."/>
            <person name="Wang L."/>
        </authorList>
    </citation>
    <scope>NUCLEOTIDE SEQUENCE [LARGE SCALE GENOMIC DNA]</scope>
    <source>
        <strain evidence="6">W13939</strain>
    </source>
</reference>
<evidence type="ECO:0000256" key="4">
    <source>
        <dbReference type="SAM" id="MobiDB-lite"/>
    </source>
</evidence>
<dbReference type="OrthoDB" id="3266505at2759"/>
<proteinExistence type="predicted"/>
<name>A0A7H8R8B3_TALRU</name>
<keyword evidence="1" id="KW-0805">Transcription regulation</keyword>
<evidence type="ECO:0008006" key="7">
    <source>
        <dbReference type="Google" id="ProtNLM"/>
    </source>
</evidence>
<evidence type="ECO:0000256" key="3">
    <source>
        <dbReference type="ARBA" id="ARBA00023242"/>
    </source>
</evidence>
<keyword evidence="2" id="KW-0804">Transcription</keyword>
<evidence type="ECO:0000256" key="2">
    <source>
        <dbReference type="ARBA" id="ARBA00023163"/>
    </source>
</evidence>
<dbReference type="Proteomes" id="UP000509510">
    <property type="component" value="Chromosome V"/>
</dbReference>